<sequence length="76" mass="8653">MMLNPLLLSTCDPTDVECLRSGLRFDRDRKKPYTTLNDCQNITDNRIKQLCDNHPRNTCIKENAPKGLTVESAVNC</sequence>
<dbReference type="EMBL" id="JASJQH010007434">
    <property type="protein sequence ID" value="KAK9709115.1"/>
    <property type="molecule type" value="Genomic_DNA"/>
</dbReference>
<dbReference type="Proteomes" id="UP001479436">
    <property type="component" value="Unassembled WGS sequence"/>
</dbReference>
<protein>
    <submittedName>
        <fullName evidence="1">Uncharacterized protein</fullName>
    </submittedName>
</protein>
<evidence type="ECO:0000313" key="2">
    <source>
        <dbReference type="Proteomes" id="UP001479436"/>
    </source>
</evidence>
<comment type="caution">
    <text evidence="1">The sequence shown here is derived from an EMBL/GenBank/DDBJ whole genome shotgun (WGS) entry which is preliminary data.</text>
</comment>
<name>A0ABR2VXE6_9FUNG</name>
<reference evidence="1 2" key="1">
    <citation type="submission" date="2023-04" db="EMBL/GenBank/DDBJ databases">
        <title>Genome of Basidiobolus ranarum AG-B5.</title>
        <authorList>
            <person name="Stajich J.E."/>
            <person name="Carter-House D."/>
            <person name="Gryganskyi A."/>
        </authorList>
    </citation>
    <scope>NUCLEOTIDE SEQUENCE [LARGE SCALE GENOMIC DNA]</scope>
    <source>
        <strain evidence="1 2">AG-B5</strain>
    </source>
</reference>
<evidence type="ECO:0000313" key="1">
    <source>
        <dbReference type="EMBL" id="KAK9709115.1"/>
    </source>
</evidence>
<keyword evidence="2" id="KW-1185">Reference proteome</keyword>
<accession>A0ABR2VXE6</accession>
<gene>
    <name evidence="1" type="ORF">K7432_009253</name>
</gene>
<organism evidence="1 2">
    <name type="scientific">Basidiobolus ranarum</name>
    <dbReference type="NCBI Taxonomy" id="34480"/>
    <lineage>
        <taxon>Eukaryota</taxon>
        <taxon>Fungi</taxon>
        <taxon>Fungi incertae sedis</taxon>
        <taxon>Zoopagomycota</taxon>
        <taxon>Entomophthoromycotina</taxon>
        <taxon>Basidiobolomycetes</taxon>
        <taxon>Basidiobolales</taxon>
        <taxon>Basidiobolaceae</taxon>
        <taxon>Basidiobolus</taxon>
    </lineage>
</organism>
<proteinExistence type="predicted"/>